<dbReference type="InterPro" id="IPR016024">
    <property type="entry name" value="ARM-type_fold"/>
</dbReference>
<evidence type="ECO:0000259" key="4">
    <source>
        <dbReference type="Pfam" id="PF10145"/>
    </source>
</evidence>
<dbReference type="GO" id="GO:0098003">
    <property type="term" value="P:viral tail assembly"/>
    <property type="evidence" value="ECO:0007669"/>
    <property type="project" value="UniProtKB-KW"/>
</dbReference>
<name>A0A8S5MFT6_9CAUD</name>
<accession>A0A8S5MFT6</accession>
<feature type="domain" description="Phage tail tape measure protein" evidence="4">
    <location>
        <begin position="104"/>
        <end position="299"/>
    </location>
</feature>
<proteinExistence type="predicted"/>
<keyword evidence="1" id="KW-1245">Viral tail assembly</keyword>
<dbReference type="PANTHER" id="PTHR37813:SF1">
    <property type="entry name" value="FELS-2 PROPHAGE PROTEIN"/>
    <property type="match status" value="1"/>
</dbReference>
<dbReference type="SUPFAM" id="SSF48371">
    <property type="entry name" value="ARM repeat"/>
    <property type="match status" value="1"/>
</dbReference>
<keyword evidence="3" id="KW-0472">Membrane</keyword>
<keyword evidence="2" id="KW-1188">Viral release from host cell</keyword>
<dbReference type="InterPro" id="IPR010090">
    <property type="entry name" value="Phage_tape_meas"/>
</dbReference>
<feature type="transmembrane region" description="Helical" evidence="3">
    <location>
        <begin position="351"/>
        <end position="372"/>
    </location>
</feature>
<evidence type="ECO:0000256" key="3">
    <source>
        <dbReference type="SAM" id="Phobius"/>
    </source>
</evidence>
<feature type="transmembrane region" description="Helical" evidence="3">
    <location>
        <begin position="473"/>
        <end position="494"/>
    </location>
</feature>
<feature type="transmembrane region" description="Helical" evidence="3">
    <location>
        <begin position="443"/>
        <end position="467"/>
    </location>
</feature>
<feature type="transmembrane region" description="Helical" evidence="3">
    <location>
        <begin position="408"/>
        <end position="431"/>
    </location>
</feature>
<dbReference type="EMBL" id="BK014894">
    <property type="protein sequence ID" value="DAD81048.1"/>
    <property type="molecule type" value="Genomic_DNA"/>
</dbReference>
<feature type="transmembrane region" description="Helical" evidence="3">
    <location>
        <begin position="527"/>
        <end position="548"/>
    </location>
</feature>
<evidence type="ECO:0000256" key="2">
    <source>
        <dbReference type="ARBA" id="ARBA00022612"/>
    </source>
</evidence>
<sequence length="717" mass="78300">MANIFSLYGSIFIDNEKANKAIDGTTKKGENFASKLGGVFSKVGKGALALGGTLTTAATAIGGLAINTSKDVDQAMNSFIVQTGIAKNESGEWQKALEDIYKNNYGESFEDIANSMALASQELYEFDPSQIKAVTENALALRDAFGVEVNESIRATKALMTQFGISADEAYNLMAQGAQAGLDFSGELVDNINEYSVQFGKLGLSAEDMFNIFQSGADAGAWNLDKIGDAVKEFSIRAIDGSNTTVEGFTKLGLNADTMAKKFAAGGDTAKEAFYQTIDAIKAMDDPVQQSIVGVDLFGTMWEDLGPEVVTQLGSIREMYDGTVDSMNQIKEVKYDDIGSMFEGLKRNVQMLLLPLGNALMPLIVSIMNLIMNNMPLIEGLINQLTPVITQLFNAIIPSVQTIVETALPMLATLIETILPIFISLLSTLLPPIMQIVEALLPVFVELINMLLPPILQIVQMILPLLLNLIQPLLPLLSPILQLLQPFIDLLMLILQPLTELLNLILPPLVSILNVIIQSIIPMLSAQFTYVANIIGSVFGTAISYITSQIQVAKNIFMNIIDFIKNVFTGNWKAAWQNVKNIFSNIISGIGNIFKLPINFIIDGMNAFIKGLNKLKIPDWVPGVGGKGLNIPLIKKLRVGMEYVPYDDMPALLHKGEQVLTADEAKDYRENKNSIVNNNETNNFNLTINSTEPLSPAETARQTRKALQEYNLRHGRA</sequence>
<keyword evidence="3" id="KW-0812">Transmembrane</keyword>
<protein>
    <submittedName>
        <fullName evidence="5">Minor tail protein</fullName>
    </submittedName>
</protein>
<feature type="transmembrane region" description="Helical" evidence="3">
    <location>
        <begin position="501"/>
        <end position="521"/>
    </location>
</feature>
<evidence type="ECO:0000313" key="5">
    <source>
        <dbReference type="EMBL" id="DAD81048.1"/>
    </source>
</evidence>
<evidence type="ECO:0000256" key="1">
    <source>
        <dbReference type="ARBA" id="ARBA00022465"/>
    </source>
</evidence>
<organism evidence="5">
    <name type="scientific">Siphoviridae sp. ctCVD13</name>
    <dbReference type="NCBI Taxonomy" id="2826194"/>
    <lineage>
        <taxon>Viruses</taxon>
        <taxon>Duplodnaviria</taxon>
        <taxon>Heunggongvirae</taxon>
        <taxon>Uroviricota</taxon>
        <taxon>Caudoviricetes</taxon>
    </lineage>
</organism>
<keyword evidence="3" id="KW-1133">Transmembrane helix</keyword>
<dbReference type="PANTHER" id="PTHR37813">
    <property type="entry name" value="FELS-2 PROPHAGE PROTEIN"/>
    <property type="match status" value="1"/>
</dbReference>
<reference evidence="5" key="1">
    <citation type="journal article" date="2021" name="Proc. Natl. Acad. Sci. U.S.A.">
        <title>A Catalog of Tens of Thousands of Viruses from Human Metagenomes Reveals Hidden Associations with Chronic Diseases.</title>
        <authorList>
            <person name="Tisza M.J."/>
            <person name="Buck C.B."/>
        </authorList>
    </citation>
    <scope>NUCLEOTIDE SEQUENCE</scope>
    <source>
        <strain evidence="5">CtCVD13</strain>
    </source>
</reference>
<dbReference type="Pfam" id="PF10145">
    <property type="entry name" value="PhageMin_Tail"/>
    <property type="match status" value="1"/>
</dbReference>